<dbReference type="Proteomes" id="UP000295497">
    <property type="component" value="Chromosome"/>
</dbReference>
<gene>
    <name evidence="1" type="ORF">SOCE836_034000</name>
</gene>
<reference evidence="1 2" key="1">
    <citation type="submission" date="2015-09" db="EMBL/GenBank/DDBJ databases">
        <title>Sorangium comparison.</title>
        <authorList>
            <person name="Zaburannyi N."/>
            <person name="Bunk B."/>
            <person name="Overmann J."/>
            <person name="Mueller R."/>
        </authorList>
    </citation>
    <scope>NUCLEOTIDE SEQUENCE [LARGE SCALE GENOMIC DNA]</scope>
    <source>
        <strain evidence="1 2">So ce836</strain>
    </source>
</reference>
<proteinExistence type="predicted"/>
<evidence type="ECO:0000313" key="2">
    <source>
        <dbReference type="Proteomes" id="UP000295497"/>
    </source>
</evidence>
<protein>
    <submittedName>
        <fullName evidence="1">Uncharacterized protein</fullName>
    </submittedName>
</protein>
<dbReference type="AlphaFoldDB" id="A0A4P2QN65"/>
<evidence type="ECO:0000313" key="1">
    <source>
        <dbReference type="EMBL" id="AUX31271.1"/>
    </source>
</evidence>
<sequence length="113" mass="12554">MATHKQVASEYAARLRAASTTTVVKKTASEGSKPTIETFSEELERIFRDVDSRVYENTQTRISDGTREEILAELDDALGLRRGTMSLVKKGSVQATINYQQVVAQLLAQVSYK</sequence>
<accession>A0A4P2QN65</accession>
<dbReference type="EMBL" id="CP012672">
    <property type="protein sequence ID" value="AUX31271.1"/>
    <property type="molecule type" value="Genomic_DNA"/>
</dbReference>
<dbReference type="RefSeq" id="WP_129575095.1">
    <property type="nucleotide sequence ID" value="NZ_CP012672.1"/>
</dbReference>
<organism evidence="1 2">
    <name type="scientific">Sorangium cellulosum</name>
    <name type="common">Polyangium cellulosum</name>
    <dbReference type="NCBI Taxonomy" id="56"/>
    <lineage>
        <taxon>Bacteria</taxon>
        <taxon>Pseudomonadati</taxon>
        <taxon>Myxococcota</taxon>
        <taxon>Polyangia</taxon>
        <taxon>Polyangiales</taxon>
        <taxon>Polyangiaceae</taxon>
        <taxon>Sorangium</taxon>
    </lineage>
</organism>
<name>A0A4P2QN65_SORCE</name>